<proteinExistence type="predicted"/>
<accession>Q6C301</accession>
<evidence type="ECO:0000313" key="1">
    <source>
        <dbReference type="EMBL" id="CAG77768.1"/>
    </source>
</evidence>
<keyword evidence="2" id="KW-1185">Reference proteome</keyword>
<dbReference type="HOGENOM" id="CLU_3126146_0_0_1"/>
<name>Q6C301_YARLI</name>
<dbReference type="Proteomes" id="UP000001300">
    <property type="component" value="Chromosome F"/>
</dbReference>
<protein>
    <submittedName>
        <fullName evidence="1">YALI0F03729p</fullName>
    </submittedName>
</protein>
<dbReference type="VEuPathDB" id="FungiDB:YALI0_F03729g"/>
<dbReference type="InParanoid" id="Q6C301"/>
<sequence length="50" mass="5793">MLCSPAPQPTADWVISFETLQVLERYLYGEVLNMIYDDAGLFLSFENNYN</sequence>
<organism evidence="1 2">
    <name type="scientific">Yarrowia lipolytica (strain CLIB 122 / E 150)</name>
    <name type="common">Yeast</name>
    <name type="synonym">Candida lipolytica</name>
    <dbReference type="NCBI Taxonomy" id="284591"/>
    <lineage>
        <taxon>Eukaryota</taxon>
        <taxon>Fungi</taxon>
        <taxon>Dikarya</taxon>
        <taxon>Ascomycota</taxon>
        <taxon>Saccharomycotina</taxon>
        <taxon>Dipodascomycetes</taxon>
        <taxon>Dipodascales</taxon>
        <taxon>Dipodascales incertae sedis</taxon>
        <taxon>Yarrowia</taxon>
    </lineage>
</organism>
<evidence type="ECO:0000313" key="2">
    <source>
        <dbReference type="Proteomes" id="UP000001300"/>
    </source>
</evidence>
<gene>
    <name evidence="1" type="ORF">YALI0_F03729g</name>
</gene>
<dbReference type="EMBL" id="CR382132">
    <property type="protein sequence ID" value="CAG77768.1"/>
    <property type="molecule type" value="Genomic_DNA"/>
</dbReference>
<dbReference type="AlphaFoldDB" id="Q6C301"/>
<reference evidence="1 2" key="1">
    <citation type="journal article" date="2004" name="Nature">
        <title>Genome evolution in yeasts.</title>
        <authorList>
            <consortium name="Genolevures"/>
            <person name="Dujon B."/>
            <person name="Sherman D."/>
            <person name="Fischer G."/>
            <person name="Durrens P."/>
            <person name="Casaregola S."/>
            <person name="Lafontaine I."/>
            <person name="de Montigny J."/>
            <person name="Marck C."/>
            <person name="Neuveglise C."/>
            <person name="Talla E."/>
            <person name="Goffard N."/>
            <person name="Frangeul L."/>
            <person name="Aigle M."/>
            <person name="Anthouard V."/>
            <person name="Babour A."/>
            <person name="Barbe V."/>
            <person name="Barnay S."/>
            <person name="Blanchin S."/>
            <person name="Beckerich J.M."/>
            <person name="Beyne E."/>
            <person name="Bleykasten C."/>
            <person name="Boisrame A."/>
            <person name="Boyer J."/>
            <person name="Cattolico L."/>
            <person name="Confanioleri F."/>
            <person name="de Daruvar A."/>
            <person name="Despons L."/>
            <person name="Fabre E."/>
            <person name="Fairhead C."/>
            <person name="Ferry-Dumazet H."/>
            <person name="Groppi A."/>
            <person name="Hantraye F."/>
            <person name="Hennequin C."/>
            <person name="Jauniaux N."/>
            <person name="Joyet P."/>
            <person name="Kachouri R."/>
            <person name="Kerrest A."/>
            <person name="Koszul R."/>
            <person name="Lemaire M."/>
            <person name="Lesur I."/>
            <person name="Ma L."/>
            <person name="Muller H."/>
            <person name="Nicaud J.M."/>
            <person name="Nikolski M."/>
            <person name="Oztas S."/>
            <person name="Ozier-Kalogeropoulos O."/>
            <person name="Pellenz S."/>
            <person name="Potier S."/>
            <person name="Richard G.F."/>
            <person name="Straub M.L."/>
            <person name="Suleau A."/>
            <person name="Swennene D."/>
            <person name="Tekaia F."/>
            <person name="Wesolowski-Louvel M."/>
            <person name="Westhof E."/>
            <person name="Wirth B."/>
            <person name="Zeniou-Meyer M."/>
            <person name="Zivanovic I."/>
            <person name="Bolotin-Fukuhara M."/>
            <person name="Thierry A."/>
            <person name="Bouchier C."/>
            <person name="Caudron B."/>
            <person name="Scarpelli C."/>
            <person name="Gaillardin C."/>
            <person name="Weissenbach J."/>
            <person name="Wincker P."/>
            <person name="Souciet J.L."/>
        </authorList>
    </citation>
    <scope>NUCLEOTIDE SEQUENCE [LARGE SCALE GENOMIC DNA]</scope>
    <source>
        <strain evidence="2">CLIB 122 / E 150</strain>
    </source>
</reference>